<name>A0A9D7QKJ0_9RHOO</name>
<evidence type="ECO:0000313" key="2">
    <source>
        <dbReference type="EMBL" id="MBK8889713.1"/>
    </source>
</evidence>
<dbReference type="EMBL" id="JADKBR010000003">
    <property type="protein sequence ID" value="MBK8889713.1"/>
    <property type="molecule type" value="Genomic_DNA"/>
</dbReference>
<dbReference type="Gene3D" id="2.40.128.110">
    <property type="entry name" value="Lipid/polyisoprenoid-binding, YceI-like"/>
    <property type="match status" value="1"/>
</dbReference>
<reference evidence="2" key="1">
    <citation type="submission" date="2020-10" db="EMBL/GenBank/DDBJ databases">
        <title>Connecting structure to function with the recovery of over 1000 high-quality activated sludge metagenome-assembled genomes encoding full-length rRNA genes using long-read sequencing.</title>
        <authorList>
            <person name="Singleton C.M."/>
            <person name="Petriglieri F."/>
            <person name="Kristensen J.M."/>
            <person name="Kirkegaard R.H."/>
            <person name="Michaelsen T.Y."/>
            <person name="Andersen M.H."/>
            <person name="Karst S.M."/>
            <person name="Dueholm M.S."/>
            <person name="Nielsen P.H."/>
            <person name="Albertsen M."/>
        </authorList>
    </citation>
    <scope>NUCLEOTIDE SEQUENCE</scope>
    <source>
        <strain evidence="2">OdNE_18-Q3-R46-58_BAT3C.305</strain>
    </source>
</reference>
<evidence type="ECO:0000313" key="3">
    <source>
        <dbReference type="Proteomes" id="UP000808146"/>
    </source>
</evidence>
<feature type="domain" description="Lipid/polyisoprenoid-binding YceI-like" evidence="1">
    <location>
        <begin position="60"/>
        <end position="245"/>
    </location>
</feature>
<dbReference type="SUPFAM" id="SSF101874">
    <property type="entry name" value="YceI-like"/>
    <property type="match status" value="1"/>
</dbReference>
<dbReference type="InterPro" id="IPR007372">
    <property type="entry name" value="Lipid/polyisoprenoid-bd_YceI"/>
</dbReference>
<gene>
    <name evidence="2" type="ORF">IPN75_04615</name>
</gene>
<dbReference type="Pfam" id="PF04264">
    <property type="entry name" value="YceI"/>
    <property type="match status" value="1"/>
</dbReference>
<accession>A0A9D7QKJ0</accession>
<organism evidence="2 3">
    <name type="scientific">Candidatus Dechloromonas phosphorivorans</name>
    <dbReference type="NCBI Taxonomy" id="2899244"/>
    <lineage>
        <taxon>Bacteria</taxon>
        <taxon>Pseudomonadati</taxon>
        <taxon>Pseudomonadota</taxon>
        <taxon>Betaproteobacteria</taxon>
        <taxon>Rhodocyclales</taxon>
        <taxon>Azonexaceae</taxon>
        <taxon>Dechloromonas</taxon>
    </lineage>
</organism>
<dbReference type="SMART" id="SM00867">
    <property type="entry name" value="YceI"/>
    <property type="match status" value="1"/>
</dbReference>
<proteinExistence type="predicted"/>
<comment type="caution">
    <text evidence="2">The sequence shown here is derived from an EMBL/GenBank/DDBJ whole genome shotgun (WGS) entry which is preliminary data.</text>
</comment>
<dbReference type="InterPro" id="IPR036761">
    <property type="entry name" value="TTHA0802/YceI-like_sf"/>
</dbReference>
<protein>
    <submittedName>
        <fullName evidence="2">YceI family protein</fullName>
    </submittedName>
</protein>
<dbReference type="Proteomes" id="UP000808146">
    <property type="component" value="Unassembled WGS sequence"/>
</dbReference>
<evidence type="ECO:0000259" key="1">
    <source>
        <dbReference type="SMART" id="SM00867"/>
    </source>
</evidence>
<dbReference type="AlphaFoldDB" id="A0A9D7QKJ0"/>
<sequence length="252" mass="27494">MLDILRFDQQPGIAHRLVSASLATSLLCLAACQISPEQPSSAPQASPVPSRAAIAEETVRYQILSDLSDVRFLVFRAGPFAKLGHNHVVQAKNIRGEIRLSSDIRQSSLFIEIPVRDFHIDAEEARLDEGAEFFPQPDDEAIAGTARNMFGERVLDAAQYPTMEIASVALNGPAWGMDVTVRIKFHGVEREIVVPTVVDRNGQKLLVTALFSINQSDFGIVPMSVLGGAIQVANTVRVRMRIVAGRVDALPQ</sequence>